<dbReference type="STRING" id="394503.Ccel_0226"/>
<accession>B8I533</accession>
<evidence type="ECO:0000313" key="3">
    <source>
        <dbReference type="Proteomes" id="UP000001349"/>
    </source>
</evidence>
<name>B8I533_RUMCH</name>
<evidence type="ECO:0000313" key="2">
    <source>
        <dbReference type="EMBL" id="ACL74613.1"/>
    </source>
</evidence>
<dbReference type="OrthoDB" id="1739343at2"/>
<dbReference type="Proteomes" id="UP000001349">
    <property type="component" value="Chromosome"/>
</dbReference>
<feature type="signal peptide" evidence="1">
    <location>
        <begin position="1"/>
        <end position="29"/>
    </location>
</feature>
<reference evidence="2 3" key="1">
    <citation type="submission" date="2009-01" db="EMBL/GenBank/DDBJ databases">
        <title>Complete sequence of Clostridium cellulolyticum H10.</title>
        <authorList>
            <consortium name="US DOE Joint Genome Institute"/>
            <person name="Lucas S."/>
            <person name="Copeland A."/>
            <person name="Lapidus A."/>
            <person name="Glavina del Rio T."/>
            <person name="Dalin E."/>
            <person name="Tice H."/>
            <person name="Bruce D."/>
            <person name="Goodwin L."/>
            <person name="Pitluck S."/>
            <person name="Chertkov O."/>
            <person name="Saunders E."/>
            <person name="Brettin T."/>
            <person name="Detter J.C."/>
            <person name="Han C."/>
            <person name="Larimer F."/>
            <person name="Land M."/>
            <person name="Hauser L."/>
            <person name="Kyrpides N."/>
            <person name="Ivanova N."/>
            <person name="Zhou J."/>
            <person name="Richardson P."/>
        </authorList>
    </citation>
    <scope>NUCLEOTIDE SEQUENCE [LARGE SCALE GENOMIC DNA]</scope>
    <source>
        <strain evidence="3">ATCC 35319 / DSM 5812 / JCM 6584 / H10</strain>
    </source>
</reference>
<keyword evidence="3" id="KW-1185">Reference proteome</keyword>
<sequence length="144" mass="16056" precursor="true">MKSVFHKYIIVLFCAFCLVIPWSSYPVDAADNQKIGVQPFNLYISSTSESVSISNGIATCSSSIRSTTNVTEVIIVAKLQKYQNGSWITQETFTETSYTYYGALSKTCAVEHGYSYRLVTTYQAVVNGLSVETITKTYNYGLYL</sequence>
<dbReference type="KEGG" id="cce:Ccel_0226"/>
<dbReference type="EMBL" id="CP001348">
    <property type="protein sequence ID" value="ACL74613.1"/>
    <property type="molecule type" value="Genomic_DNA"/>
</dbReference>
<organism evidence="2 3">
    <name type="scientific">Ruminiclostridium cellulolyticum (strain ATCC 35319 / DSM 5812 / JCM 6584 / H10)</name>
    <name type="common">Clostridium cellulolyticum</name>
    <dbReference type="NCBI Taxonomy" id="394503"/>
    <lineage>
        <taxon>Bacteria</taxon>
        <taxon>Bacillati</taxon>
        <taxon>Bacillota</taxon>
        <taxon>Clostridia</taxon>
        <taxon>Eubacteriales</taxon>
        <taxon>Oscillospiraceae</taxon>
        <taxon>Ruminiclostridium</taxon>
    </lineage>
</organism>
<dbReference type="HOGENOM" id="CLU_1793101_0_0_9"/>
<keyword evidence="1" id="KW-0732">Signal</keyword>
<dbReference type="RefSeq" id="WP_012634678.1">
    <property type="nucleotide sequence ID" value="NC_011898.1"/>
</dbReference>
<feature type="chain" id="PRO_5002871343" evidence="1">
    <location>
        <begin position="30"/>
        <end position="144"/>
    </location>
</feature>
<proteinExistence type="predicted"/>
<evidence type="ECO:0000256" key="1">
    <source>
        <dbReference type="SAM" id="SignalP"/>
    </source>
</evidence>
<dbReference type="AlphaFoldDB" id="B8I533"/>
<gene>
    <name evidence="2" type="ordered locus">Ccel_0226</name>
</gene>
<protein>
    <submittedName>
        <fullName evidence="2">Uncharacterized protein</fullName>
    </submittedName>
</protein>
<dbReference type="eggNOG" id="ENOG5033P0I">
    <property type="taxonomic scope" value="Bacteria"/>
</dbReference>